<evidence type="ECO:0000313" key="5">
    <source>
        <dbReference type="EMBL" id="ODP36148.1"/>
    </source>
</evidence>
<dbReference type="OrthoDB" id="7573898at2"/>
<dbReference type="Gene3D" id="3.30.910.20">
    <property type="entry name" value="Skp domain"/>
    <property type="match status" value="1"/>
</dbReference>
<dbReference type="Pfam" id="PF03938">
    <property type="entry name" value="OmpH"/>
    <property type="match status" value="1"/>
</dbReference>
<dbReference type="AlphaFoldDB" id="A0A1E3LQW0"/>
<evidence type="ECO:0000256" key="2">
    <source>
        <dbReference type="ARBA" id="ARBA00022729"/>
    </source>
</evidence>
<dbReference type="InterPro" id="IPR005632">
    <property type="entry name" value="Chaperone_Skp"/>
</dbReference>
<protein>
    <recommendedName>
        <fullName evidence="7">Outer membrane chaperone Skp</fullName>
    </recommendedName>
</protein>
<dbReference type="GO" id="GO:0050821">
    <property type="term" value="P:protein stabilization"/>
    <property type="evidence" value="ECO:0007669"/>
    <property type="project" value="TreeGrafter"/>
</dbReference>
<evidence type="ECO:0000256" key="1">
    <source>
        <dbReference type="ARBA" id="ARBA00009091"/>
    </source>
</evidence>
<gene>
    <name evidence="5" type="ORF">BFL28_06990</name>
</gene>
<keyword evidence="6" id="KW-1185">Reference proteome</keyword>
<name>A0A1E3LQW0_9SPHN</name>
<evidence type="ECO:0000313" key="6">
    <source>
        <dbReference type="Proteomes" id="UP000094487"/>
    </source>
</evidence>
<proteinExistence type="inferred from homology"/>
<dbReference type="PANTHER" id="PTHR35089">
    <property type="entry name" value="CHAPERONE PROTEIN SKP"/>
    <property type="match status" value="1"/>
</dbReference>
<keyword evidence="2 4" id="KW-0732">Signal</keyword>
<dbReference type="STRING" id="1888892.BFL28_06990"/>
<feature type="signal peptide" evidence="4">
    <location>
        <begin position="1"/>
        <end position="25"/>
    </location>
</feature>
<comment type="similarity">
    <text evidence="1">Belongs to the Skp family.</text>
</comment>
<evidence type="ECO:0000256" key="4">
    <source>
        <dbReference type="SAM" id="SignalP"/>
    </source>
</evidence>
<organism evidence="5 6">
    <name type="scientific">Sphingomonas turrisvirgatae</name>
    <dbReference type="NCBI Taxonomy" id="1888892"/>
    <lineage>
        <taxon>Bacteria</taxon>
        <taxon>Pseudomonadati</taxon>
        <taxon>Pseudomonadota</taxon>
        <taxon>Alphaproteobacteria</taxon>
        <taxon>Sphingomonadales</taxon>
        <taxon>Sphingomonadaceae</taxon>
        <taxon>Sphingomonas</taxon>
    </lineage>
</organism>
<accession>A0A1E3LQW0</accession>
<dbReference type="GO" id="GO:0051082">
    <property type="term" value="F:unfolded protein binding"/>
    <property type="evidence" value="ECO:0007669"/>
    <property type="project" value="InterPro"/>
</dbReference>
<comment type="caution">
    <text evidence="5">The sequence shown here is derived from an EMBL/GenBank/DDBJ whole genome shotgun (WGS) entry which is preliminary data.</text>
</comment>
<evidence type="ECO:0008006" key="7">
    <source>
        <dbReference type="Google" id="ProtNLM"/>
    </source>
</evidence>
<sequence length="205" mass="21276">MRNSKTLLAALAVAGATFGAGAVSAQALADAKIAVVDVDRVMGQCTACVAANTQLQTQRTQLQQFAQQQGAPLQGEQTSLEAAVKAANGKPDAALTTRIQAFQTKAQQAQQAVAQREQSFQRNVQYVQQQIAQKMVPVVQQIAQQRGATIAVAKDSTLFSATSVDITDAVLTALNSQLPSVSTTAPAPTQPAAQPAPAKPAPTGR</sequence>
<dbReference type="InterPro" id="IPR024930">
    <property type="entry name" value="Skp_dom_sf"/>
</dbReference>
<evidence type="ECO:0000256" key="3">
    <source>
        <dbReference type="SAM" id="MobiDB-lite"/>
    </source>
</evidence>
<dbReference type="RefSeq" id="WP_069322016.1">
    <property type="nucleotide sequence ID" value="NZ_MDDS01000081.1"/>
</dbReference>
<dbReference type="SUPFAM" id="SSF111384">
    <property type="entry name" value="OmpH-like"/>
    <property type="match status" value="1"/>
</dbReference>
<dbReference type="PANTHER" id="PTHR35089:SF1">
    <property type="entry name" value="CHAPERONE PROTEIN SKP"/>
    <property type="match status" value="1"/>
</dbReference>
<feature type="chain" id="PRO_5009132026" description="Outer membrane chaperone Skp" evidence="4">
    <location>
        <begin position="26"/>
        <end position="205"/>
    </location>
</feature>
<dbReference type="SMART" id="SM00935">
    <property type="entry name" value="OmpH"/>
    <property type="match status" value="1"/>
</dbReference>
<dbReference type="GO" id="GO:0005829">
    <property type="term" value="C:cytosol"/>
    <property type="evidence" value="ECO:0007669"/>
    <property type="project" value="TreeGrafter"/>
</dbReference>
<reference evidence="5 6" key="1">
    <citation type="submission" date="2016-08" db="EMBL/GenBank/DDBJ databases">
        <title>Draft genome of the agarase producing Sphingomonas sp. MCT13.</title>
        <authorList>
            <person name="D'Andrea M.M."/>
            <person name="Rossolini G.M."/>
            <person name="Thaller M.C."/>
        </authorList>
    </citation>
    <scope>NUCLEOTIDE SEQUENCE [LARGE SCALE GENOMIC DNA]</scope>
    <source>
        <strain evidence="5 6">MCT13</strain>
    </source>
</reference>
<dbReference type="Proteomes" id="UP000094487">
    <property type="component" value="Unassembled WGS sequence"/>
</dbReference>
<feature type="region of interest" description="Disordered" evidence="3">
    <location>
        <begin position="178"/>
        <end position="205"/>
    </location>
</feature>
<feature type="compositionally biased region" description="Low complexity" evidence="3">
    <location>
        <begin position="183"/>
        <end position="205"/>
    </location>
</feature>
<dbReference type="EMBL" id="MDDS01000081">
    <property type="protein sequence ID" value="ODP36148.1"/>
    <property type="molecule type" value="Genomic_DNA"/>
</dbReference>